<dbReference type="Proteomes" id="UP000324222">
    <property type="component" value="Unassembled WGS sequence"/>
</dbReference>
<name>A0A5B7FTP2_PORTR</name>
<evidence type="ECO:0000313" key="3">
    <source>
        <dbReference type="Proteomes" id="UP000324222"/>
    </source>
</evidence>
<protein>
    <submittedName>
        <fullName evidence="2">Uncharacterized protein</fullName>
    </submittedName>
</protein>
<organism evidence="2 3">
    <name type="scientific">Portunus trituberculatus</name>
    <name type="common">Swimming crab</name>
    <name type="synonym">Neptunus trituberculatus</name>
    <dbReference type="NCBI Taxonomy" id="210409"/>
    <lineage>
        <taxon>Eukaryota</taxon>
        <taxon>Metazoa</taxon>
        <taxon>Ecdysozoa</taxon>
        <taxon>Arthropoda</taxon>
        <taxon>Crustacea</taxon>
        <taxon>Multicrustacea</taxon>
        <taxon>Malacostraca</taxon>
        <taxon>Eumalacostraca</taxon>
        <taxon>Eucarida</taxon>
        <taxon>Decapoda</taxon>
        <taxon>Pleocyemata</taxon>
        <taxon>Brachyura</taxon>
        <taxon>Eubrachyura</taxon>
        <taxon>Portunoidea</taxon>
        <taxon>Portunidae</taxon>
        <taxon>Portuninae</taxon>
        <taxon>Portunus</taxon>
    </lineage>
</organism>
<feature type="region of interest" description="Disordered" evidence="1">
    <location>
        <begin position="1"/>
        <end position="51"/>
    </location>
</feature>
<dbReference type="AlphaFoldDB" id="A0A5B7FTP2"/>
<evidence type="ECO:0000313" key="2">
    <source>
        <dbReference type="EMBL" id="MPC49902.1"/>
    </source>
</evidence>
<gene>
    <name evidence="2" type="ORF">E2C01_043717</name>
</gene>
<proteinExistence type="predicted"/>
<dbReference type="EMBL" id="VSRR010009168">
    <property type="protein sequence ID" value="MPC49902.1"/>
    <property type="molecule type" value="Genomic_DNA"/>
</dbReference>
<accession>A0A5B7FTP2</accession>
<evidence type="ECO:0000256" key="1">
    <source>
        <dbReference type="SAM" id="MobiDB-lite"/>
    </source>
</evidence>
<sequence>MPGSGDSAKHPRVGCTISATPSPDPRPHPCSHITRGSSHHQHEGLSWGHTSHTRRTLMMSPFRLPCPAQTLRTPPILRTFHFDTVPHFSHYLNLILCNIILVCEHHAFPEP</sequence>
<comment type="caution">
    <text evidence="2">The sequence shown here is derived from an EMBL/GenBank/DDBJ whole genome shotgun (WGS) entry which is preliminary data.</text>
</comment>
<keyword evidence="3" id="KW-1185">Reference proteome</keyword>
<reference evidence="2 3" key="1">
    <citation type="submission" date="2019-05" db="EMBL/GenBank/DDBJ databases">
        <title>Another draft genome of Portunus trituberculatus and its Hox gene families provides insights of decapod evolution.</title>
        <authorList>
            <person name="Jeong J.-H."/>
            <person name="Song I."/>
            <person name="Kim S."/>
            <person name="Choi T."/>
            <person name="Kim D."/>
            <person name="Ryu S."/>
            <person name="Kim W."/>
        </authorList>
    </citation>
    <scope>NUCLEOTIDE SEQUENCE [LARGE SCALE GENOMIC DNA]</scope>
    <source>
        <tissue evidence="2">Muscle</tissue>
    </source>
</reference>